<accession>A0A1I1SLI3</accession>
<dbReference type="Proteomes" id="UP000199672">
    <property type="component" value="Unassembled WGS sequence"/>
</dbReference>
<protein>
    <submittedName>
        <fullName evidence="1">Uncharacterized protein</fullName>
    </submittedName>
</protein>
<dbReference type="STRING" id="739143.SAMN05216297_108109"/>
<proteinExistence type="predicted"/>
<dbReference type="AlphaFoldDB" id="A0A1I1SLI3"/>
<reference evidence="2" key="1">
    <citation type="submission" date="2016-10" db="EMBL/GenBank/DDBJ databases">
        <authorList>
            <person name="Varghese N."/>
            <person name="Submissions S."/>
        </authorList>
    </citation>
    <scope>NUCLEOTIDE SEQUENCE [LARGE SCALE GENOMIC DNA]</scope>
    <source>
        <strain evidence="2">CGMCC 1.10370</strain>
    </source>
</reference>
<sequence>MKPSKFIYIVLLSLLSFFRGTEKYTLPIELNPCITLDSVEADDVLHFSSDFSTSKTIDLHCIAKKKIKGRATTLEQSTIRAPYFSNLINFKLYKNSLIYGIASIYQIQRHTHLHLYQLF</sequence>
<gene>
    <name evidence="1" type="ORF">SAMN05216297_108109</name>
</gene>
<dbReference type="OrthoDB" id="1374698at2"/>
<evidence type="ECO:0000313" key="2">
    <source>
        <dbReference type="Proteomes" id="UP000199672"/>
    </source>
</evidence>
<dbReference type="EMBL" id="FOMH01000008">
    <property type="protein sequence ID" value="SFD47324.1"/>
    <property type="molecule type" value="Genomic_DNA"/>
</dbReference>
<organism evidence="1 2">
    <name type="scientific">Flavobacterium phragmitis</name>
    <dbReference type="NCBI Taxonomy" id="739143"/>
    <lineage>
        <taxon>Bacteria</taxon>
        <taxon>Pseudomonadati</taxon>
        <taxon>Bacteroidota</taxon>
        <taxon>Flavobacteriia</taxon>
        <taxon>Flavobacteriales</taxon>
        <taxon>Flavobacteriaceae</taxon>
        <taxon>Flavobacterium</taxon>
    </lineage>
</organism>
<evidence type="ECO:0000313" key="1">
    <source>
        <dbReference type="EMBL" id="SFD47324.1"/>
    </source>
</evidence>
<name>A0A1I1SLI3_9FLAO</name>
<keyword evidence="2" id="KW-1185">Reference proteome</keyword>